<keyword evidence="3" id="KW-0407">Ion channel</keyword>
<gene>
    <name evidence="3" type="ORF">R9Z33_08160</name>
</gene>
<reference evidence="3 4" key="1">
    <citation type="submission" date="2023-11" db="EMBL/GenBank/DDBJ databases">
        <title>Arctic aerobic anoxygenic photoheterotroph Sediminicoccus rosea KRV36 adapts its photosynthesis to long days of polar summer.</title>
        <authorList>
            <person name="Tomasch J."/>
            <person name="Kopejtka K."/>
            <person name="Bily T."/>
            <person name="Gardiner A.T."/>
            <person name="Gardian Z."/>
            <person name="Shivaramu S."/>
            <person name="Koblizek M."/>
            <person name="Engelhardt F."/>
            <person name="Kaftan D."/>
        </authorList>
    </citation>
    <scope>NUCLEOTIDE SEQUENCE [LARGE SCALE GENOMIC DNA]</scope>
    <source>
        <strain evidence="3 4">R-30</strain>
    </source>
</reference>
<feature type="transmembrane region" description="Helical" evidence="1">
    <location>
        <begin position="126"/>
        <end position="146"/>
    </location>
</feature>
<name>A0ABZ0PM76_9PROT</name>
<feature type="transmembrane region" description="Helical" evidence="1">
    <location>
        <begin position="191"/>
        <end position="212"/>
    </location>
</feature>
<protein>
    <submittedName>
        <fullName evidence="3">Potassium channel family protein</fullName>
    </submittedName>
</protein>
<keyword evidence="4" id="KW-1185">Reference proteome</keyword>
<evidence type="ECO:0000313" key="4">
    <source>
        <dbReference type="Proteomes" id="UP001305521"/>
    </source>
</evidence>
<dbReference type="Pfam" id="PF07885">
    <property type="entry name" value="Ion_trans_2"/>
    <property type="match status" value="1"/>
</dbReference>
<keyword evidence="1" id="KW-1133">Transmembrane helix</keyword>
<sequence length="225" mass="23340">MNWALPRGENALHPLLLALVLLLLVVKPLVELGVLPNYGMAIGLQVVILAGLFCLDSARQRGRHLVIVALLTGAGLQGLALGLPGGPPGLVAAGAAALSLSVLIAAILVQVFAAGRVTTRRIEGAIAAYLLVGIVFACLYDLVSALDPGAFQYNGVAPEPGRVAGHLFFSFVTLTTTGYGDVVPVHPLARALAILEALIGQLYIAILLARLVSLEIAHRRDGVGK</sequence>
<evidence type="ECO:0000259" key="2">
    <source>
        <dbReference type="Pfam" id="PF07885"/>
    </source>
</evidence>
<evidence type="ECO:0000256" key="1">
    <source>
        <dbReference type="SAM" id="Phobius"/>
    </source>
</evidence>
<dbReference type="EMBL" id="CP137852">
    <property type="protein sequence ID" value="WPB86839.1"/>
    <property type="molecule type" value="Genomic_DNA"/>
</dbReference>
<keyword evidence="3" id="KW-0813">Transport</keyword>
<dbReference type="Gene3D" id="1.10.287.70">
    <property type="match status" value="1"/>
</dbReference>
<evidence type="ECO:0000313" key="3">
    <source>
        <dbReference type="EMBL" id="WPB86839.1"/>
    </source>
</evidence>
<feature type="transmembrane region" description="Helical" evidence="1">
    <location>
        <begin position="65"/>
        <end position="83"/>
    </location>
</feature>
<feature type="transmembrane region" description="Helical" evidence="1">
    <location>
        <begin position="38"/>
        <end position="58"/>
    </location>
</feature>
<keyword evidence="3" id="KW-0406">Ion transport</keyword>
<feature type="transmembrane region" description="Helical" evidence="1">
    <location>
        <begin position="89"/>
        <end position="114"/>
    </location>
</feature>
<organism evidence="3 4">
    <name type="scientific">Sediminicoccus rosea</name>
    <dbReference type="NCBI Taxonomy" id="1225128"/>
    <lineage>
        <taxon>Bacteria</taxon>
        <taxon>Pseudomonadati</taxon>
        <taxon>Pseudomonadota</taxon>
        <taxon>Alphaproteobacteria</taxon>
        <taxon>Acetobacterales</taxon>
        <taxon>Roseomonadaceae</taxon>
        <taxon>Sediminicoccus</taxon>
    </lineage>
</organism>
<dbReference type="Proteomes" id="UP001305521">
    <property type="component" value="Chromosome"/>
</dbReference>
<dbReference type="GO" id="GO:0034220">
    <property type="term" value="P:monoatomic ion transmembrane transport"/>
    <property type="evidence" value="ECO:0007669"/>
    <property type="project" value="UniProtKB-KW"/>
</dbReference>
<proteinExistence type="predicted"/>
<feature type="domain" description="Potassium channel" evidence="2">
    <location>
        <begin position="158"/>
        <end position="213"/>
    </location>
</feature>
<dbReference type="SUPFAM" id="SSF81324">
    <property type="entry name" value="Voltage-gated potassium channels"/>
    <property type="match status" value="1"/>
</dbReference>
<dbReference type="RefSeq" id="WP_318650796.1">
    <property type="nucleotide sequence ID" value="NZ_CP137852.1"/>
</dbReference>
<accession>A0ABZ0PM76</accession>
<dbReference type="InterPro" id="IPR013099">
    <property type="entry name" value="K_chnl_dom"/>
</dbReference>
<keyword evidence="1" id="KW-0812">Transmembrane</keyword>
<keyword evidence="1" id="KW-0472">Membrane</keyword>